<evidence type="ECO:0008006" key="21">
    <source>
        <dbReference type="Google" id="ProtNLM"/>
    </source>
</evidence>
<dbReference type="InterPro" id="IPR002888">
    <property type="entry name" value="2Fe-2S-bd"/>
</dbReference>
<dbReference type="GO" id="GO:0016491">
    <property type="term" value="F:oxidoreductase activity"/>
    <property type="evidence" value="ECO:0007669"/>
    <property type="project" value="UniProtKB-KW"/>
</dbReference>
<evidence type="ECO:0000256" key="3">
    <source>
        <dbReference type="ARBA" id="ARBA00022505"/>
    </source>
</evidence>
<evidence type="ECO:0000256" key="13">
    <source>
        <dbReference type="PIRSR" id="PIRSR000127-1"/>
    </source>
</evidence>
<dbReference type="Pfam" id="PF00111">
    <property type="entry name" value="Fer2"/>
    <property type="match status" value="1"/>
</dbReference>
<dbReference type="GO" id="GO:0051537">
    <property type="term" value="F:2 iron, 2 sulfur cluster binding"/>
    <property type="evidence" value="ECO:0007669"/>
    <property type="project" value="UniProtKB-KW"/>
</dbReference>
<evidence type="ECO:0000256" key="10">
    <source>
        <dbReference type="ARBA" id="ARBA00023014"/>
    </source>
</evidence>
<keyword evidence="8" id="KW-0560">Oxidoreductase</keyword>
<comment type="cofactor">
    <cofactor evidence="15">
        <name>[2Fe-2S] cluster</name>
        <dbReference type="ChEBI" id="CHEBI:190135"/>
    </cofactor>
    <text evidence="15">Binds 2 [2Fe-2S] clusters.</text>
</comment>
<dbReference type="Gene3D" id="3.30.465.10">
    <property type="match status" value="1"/>
</dbReference>
<dbReference type="Pfam" id="PF02738">
    <property type="entry name" value="MoCoBD_1"/>
    <property type="match status" value="1"/>
</dbReference>
<dbReference type="InterPro" id="IPR016169">
    <property type="entry name" value="FAD-bd_PCMH_sub2"/>
</dbReference>
<evidence type="ECO:0000256" key="16">
    <source>
        <dbReference type="SAM" id="MobiDB-lite"/>
    </source>
</evidence>
<name>A0AA88GJD2_NAELO</name>
<dbReference type="InterPro" id="IPR036318">
    <property type="entry name" value="FAD-bd_PCMH-like_sf"/>
</dbReference>
<dbReference type="InterPro" id="IPR016208">
    <property type="entry name" value="Ald_Oxase/xanthine_DH-like"/>
</dbReference>
<dbReference type="FunFam" id="3.30.365.10:FF:000001">
    <property type="entry name" value="Xanthine dehydrogenase oxidase"/>
    <property type="match status" value="1"/>
</dbReference>
<dbReference type="RefSeq" id="XP_044547760.1">
    <property type="nucleotide sequence ID" value="XM_044695671.1"/>
</dbReference>
<comment type="cofactor">
    <cofactor evidence="12">
        <name>[2Fe-2S] cluster</name>
        <dbReference type="ChEBI" id="CHEBI:190135"/>
    </cofactor>
</comment>
<accession>A0AA88GJD2</accession>
<dbReference type="SUPFAM" id="SSF56003">
    <property type="entry name" value="Molybdenum cofactor-binding domain"/>
    <property type="match status" value="1"/>
</dbReference>
<feature type="binding site" evidence="15">
    <location>
        <position position="209"/>
    </location>
    <ligand>
        <name>[2Fe-2S] cluster</name>
        <dbReference type="ChEBI" id="CHEBI:190135"/>
        <label>2</label>
    </ligand>
</feature>
<dbReference type="PROSITE" id="PS00197">
    <property type="entry name" value="2FE2S_FER_1"/>
    <property type="match status" value="1"/>
</dbReference>
<dbReference type="InterPro" id="IPR002346">
    <property type="entry name" value="Mopterin_DH_FAD-bd"/>
</dbReference>
<feature type="binding site" evidence="15">
    <location>
        <position position="211"/>
    </location>
    <ligand>
        <name>[2Fe-2S] cluster</name>
        <dbReference type="ChEBI" id="CHEBI:190135"/>
        <label>2</label>
    </ligand>
</feature>
<dbReference type="Gene3D" id="3.90.1170.50">
    <property type="entry name" value="Aldehyde oxidase/xanthine dehydrogenase, a/b hammerhead"/>
    <property type="match status" value="1"/>
</dbReference>
<dbReference type="InterPro" id="IPR016166">
    <property type="entry name" value="FAD-bd_PCMH"/>
</dbReference>
<evidence type="ECO:0000313" key="20">
    <source>
        <dbReference type="Proteomes" id="UP000816034"/>
    </source>
</evidence>
<feature type="region of interest" description="Disordered" evidence="16">
    <location>
        <begin position="260"/>
        <end position="283"/>
    </location>
</feature>
<dbReference type="SUPFAM" id="SSF47741">
    <property type="entry name" value="CO dehydrogenase ISP C-domain like"/>
    <property type="match status" value="1"/>
</dbReference>
<dbReference type="GO" id="GO:0071949">
    <property type="term" value="F:FAD binding"/>
    <property type="evidence" value="ECO:0007669"/>
    <property type="project" value="InterPro"/>
</dbReference>
<feature type="binding site" evidence="14">
    <location>
        <position position="924"/>
    </location>
    <ligand>
        <name>substrate</name>
    </ligand>
</feature>
<gene>
    <name evidence="19" type="ORF">C9374_005873</name>
</gene>
<feature type="binding site" evidence="15">
    <location>
        <position position="103"/>
    </location>
    <ligand>
        <name>[2Fe-2S] cluster</name>
        <dbReference type="ChEBI" id="CHEBI:190135"/>
        <label>1</label>
    </ligand>
</feature>
<feature type="domain" description="2Fe-2S ferredoxin-type" evidence="17">
    <location>
        <begin position="64"/>
        <end position="151"/>
    </location>
</feature>
<dbReference type="InterPro" id="IPR046867">
    <property type="entry name" value="AldOxase/xan_DH_MoCoBD2"/>
</dbReference>
<dbReference type="EMBL" id="PYSW02000025">
    <property type="protein sequence ID" value="KAG2382081.1"/>
    <property type="molecule type" value="Genomic_DNA"/>
</dbReference>
<evidence type="ECO:0000256" key="15">
    <source>
        <dbReference type="PIRSR" id="PIRSR000127-3"/>
    </source>
</evidence>
<feature type="binding site" evidence="14">
    <location>
        <position position="524"/>
    </location>
    <ligand>
        <name>FAD</name>
        <dbReference type="ChEBI" id="CHEBI:57692"/>
    </ligand>
</feature>
<dbReference type="InterPro" id="IPR036856">
    <property type="entry name" value="Ald_Oxase/Xan_DH_a/b_sf"/>
</dbReference>
<evidence type="ECO:0000313" key="19">
    <source>
        <dbReference type="EMBL" id="KAG2382081.1"/>
    </source>
</evidence>
<dbReference type="SMART" id="SM01008">
    <property type="entry name" value="Ald_Xan_dh_C"/>
    <property type="match status" value="1"/>
</dbReference>
<dbReference type="GO" id="GO:0005506">
    <property type="term" value="F:iron ion binding"/>
    <property type="evidence" value="ECO:0007669"/>
    <property type="project" value="InterPro"/>
</dbReference>
<feature type="binding site" evidence="15">
    <location>
        <position position="920"/>
    </location>
    <ligand>
        <name>Mo-molybdopterin</name>
        <dbReference type="ChEBI" id="CHEBI:71302"/>
    </ligand>
    <ligandPart>
        <name>Mo</name>
        <dbReference type="ChEBI" id="CHEBI:28685"/>
    </ligandPart>
</feature>
<dbReference type="SUPFAM" id="SSF55447">
    <property type="entry name" value="CO dehydrogenase flavoprotein C-terminal domain-like"/>
    <property type="match status" value="1"/>
</dbReference>
<evidence type="ECO:0000256" key="7">
    <source>
        <dbReference type="ARBA" id="ARBA00022827"/>
    </source>
</evidence>
<dbReference type="SUPFAM" id="SSF54292">
    <property type="entry name" value="2Fe-2S ferredoxin-like"/>
    <property type="match status" value="1"/>
</dbReference>
<dbReference type="Pfam" id="PF03450">
    <property type="entry name" value="CO_deh_flav_C"/>
    <property type="match status" value="1"/>
</dbReference>
<feature type="binding site" evidence="15">
    <location>
        <position position="111"/>
    </location>
    <ligand>
        <name>[2Fe-2S] cluster</name>
        <dbReference type="ChEBI" id="CHEBI:190135"/>
        <label>1</label>
    </ligand>
</feature>
<dbReference type="InterPro" id="IPR005107">
    <property type="entry name" value="CO_DH_flav_C"/>
</dbReference>
<dbReference type="SUPFAM" id="SSF54665">
    <property type="entry name" value="CO dehydrogenase molybdoprotein N-domain-like"/>
    <property type="match status" value="1"/>
</dbReference>
<evidence type="ECO:0000256" key="8">
    <source>
        <dbReference type="ARBA" id="ARBA00023002"/>
    </source>
</evidence>
<feature type="binding site" evidence="15">
    <location>
        <position position="133"/>
    </location>
    <ligand>
        <name>[2Fe-2S] cluster</name>
        <dbReference type="ChEBI" id="CHEBI:190135"/>
        <label>1</label>
    </ligand>
</feature>
<proteinExistence type="inferred from homology"/>
<keyword evidence="9 15" id="KW-0408">Iron</keyword>
<feature type="binding site" evidence="15">
    <location>
        <position position="108"/>
    </location>
    <ligand>
        <name>[2Fe-2S] cluster</name>
        <dbReference type="ChEBI" id="CHEBI:190135"/>
        <label>1</label>
    </ligand>
</feature>
<reference evidence="19 20" key="1">
    <citation type="journal article" date="2018" name="BMC Genomics">
        <title>The genome of Naegleria lovaniensis, the basis for a comparative approach to unravel pathogenicity factors of the human pathogenic amoeba N. fowleri.</title>
        <authorList>
            <person name="Liechti N."/>
            <person name="Schurch N."/>
            <person name="Bruggmann R."/>
            <person name="Wittwer M."/>
        </authorList>
    </citation>
    <scope>NUCLEOTIDE SEQUENCE [LARGE SCALE GENOMIC DNA]</scope>
    <source>
        <strain evidence="19 20">ATCC 30569</strain>
    </source>
</reference>
<feature type="binding site" evidence="15">
    <location>
        <position position="889"/>
    </location>
    <ligand>
        <name>Mo-molybdopterin</name>
        <dbReference type="ChEBI" id="CHEBI:71302"/>
    </ligand>
    <ligandPart>
        <name>Mo</name>
        <dbReference type="ChEBI" id="CHEBI:28685"/>
    </ligandPart>
</feature>
<dbReference type="InterPro" id="IPR012675">
    <property type="entry name" value="Beta-grasp_dom_sf"/>
</dbReference>
<dbReference type="PIRSF" id="PIRSF000127">
    <property type="entry name" value="Xanthine_DH"/>
    <property type="match status" value="1"/>
</dbReference>
<keyword evidence="20" id="KW-1185">Reference proteome</keyword>
<dbReference type="GeneID" id="68098328"/>
<dbReference type="Pfam" id="PF00941">
    <property type="entry name" value="FAD_binding_5"/>
    <property type="match status" value="1"/>
</dbReference>
<dbReference type="InterPro" id="IPR036884">
    <property type="entry name" value="2Fe-2S-bd_dom_sf"/>
</dbReference>
<keyword evidence="3 15" id="KW-0500">Molybdenum</keyword>
<dbReference type="Pfam" id="PF01799">
    <property type="entry name" value="Fer2_2"/>
    <property type="match status" value="1"/>
</dbReference>
<keyword evidence="10 15" id="KW-0411">Iron-sulfur</keyword>
<evidence type="ECO:0000256" key="4">
    <source>
        <dbReference type="ARBA" id="ARBA00022630"/>
    </source>
</evidence>
<comment type="caution">
    <text evidence="19">The sequence shown here is derived from an EMBL/GenBank/DDBJ whole genome shotgun (WGS) entry which is preliminary data.</text>
</comment>
<dbReference type="InterPro" id="IPR000674">
    <property type="entry name" value="Ald_Oxase/Xan_DH_a/b"/>
</dbReference>
<dbReference type="Gene3D" id="3.30.43.10">
    <property type="entry name" value="Uridine Diphospho-n-acetylenolpyruvylglucosamine Reductase, domain 2"/>
    <property type="match status" value="1"/>
</dbReference>
<evidence type="ECO:0000256" key="6">
    <source>
        <dbReference type="ARBA" id="ARBA00022723"/>
    </source>
</evidence>
<keyword evidence="4" id="KW-0285">Flavoprotein</keyword>
<dbReference type="FunFam" id="3.30.43.10:FF:000001">
    <property type="entry name" value="Xanthine dehydrogenase/oxidase"/>
    <property type="match status" value="1"/>
</dbReference>
<keyword evidence="7 14" id="KW-0274">FAD</keyword>
<dbReference type="InterPro" id="IPR036683">
    <property type="entry name" value="CO_DH_flav_C_dom_sf"/>
</dbReference>
<dbReference type="FunFam" id="3.30.365.10:FF:000002">
    <property type="entry name" value="Xanthine dehydrogenase oxidase"/>
    <property type="match status" value="1"/>
</dbReference>
<dbReference type="InterPro" id="IPR008274">
    <property type="entry name" value="AldOxase/xan_DH_MoCoBD1"/>
</dbReference>
<dbReference type="FunFam" id="3.30.365.10:FF:000004">
    <property type="entry name" value="Xanthine dehydrogenase oxidase"/>
    <property type="match status" value="1"/>
</dbReference>
<evidence type="ECO:0000256" key="11">
    <source>
        <dbReference type="ARBA" id="ARBA00023027"/>
    </source>
</evidence>
<dbReference type="InterPro" id="IPR036010">
    <property type="entry name" value="2Fe-2S_ferredoxin-like_sf"/>
</dbReference>
<feature type="binding site" evidence="14">
    <location>
        <position position="427"/>
    </location>
    <ligand>
        <name>FAD</name>
        <dbReference type="ChEBI" id="CHEBI:57692"/>
    </ligand>
</feature>
<protein>
    <recommendedName>
        <fullName evidence="21">Xanthine dehydrogenase</fullName>
    </recommendedName>
</protein>
<dbReference type="InterPro" id="IPR001041">
    <property type="entry name" value="2Fe-2S_ferredoxin-type"/>
</dbReference>
<dbReference type="Pfam" id="PF01315">
    <property type="entry name" value="Ald_Xan_dh_C"/>
    <property type="match status" value="1"/>
</dbReference>
<evidence type="ECO:0000256" key="14">
    <source>
        <dbReference type="PIRSR" id="PIRSR000127-2"/>
    </source>
</evidence>
<feature type="active site" description="Proton acceptor" evidence="13">
    <location>
        <position position="1431"/>
    </location>
</feature>
<comment type="cofactor">
    <cofactor evidence="1 14">
        <name>FAD</name>
        <dbReference type="ChEBI" id="CHEBI:57692"/>
    </cofactor>
</comment>
<evidence type="ECO:0000259" key="18">
    <source>
        <dbReference type="PROSITE" id="PS51387"/>
    </source>
</evidence>
<dbReference type="PANTHER" id="PTHR45444:SF3">
    <property type="entry name" value="XANTHINE DEHYDROGENASE"/>
    <property type="match status" value="1"/>
</dbReference>
<evidence type="ECO:0000256" key="9">
    <source>
        <dbReference type="ARBA" id="ARBA00023004"/>
    </source>
</evidence>
<keyword evidence="6 15" id="KW-0479">Metal-binding</keyword>
<evidence type="ECO:0000256" key="12">
    <source>
        <dbReference type="ARBA" id="ARBA00034078"/>
    </source>
</evidence>
<keyword evidence="5 15" id="KW-0001">2Fe-2S</keyword>
<evidence type="ECO:0000256" key="1">
    <source>
        <dbReference type="ARBA" id="ARBA00001974"/>
    </source>
</evidence>
<comment type="cofactor">
    <cofactor evidence="15">
        <name>Mo-molybdopterin</name>
        <dbReference type="ChEBI" id="CHEBI:71302"/>
    </cofactor>
    <text evidence="15">Binds 1 Mo-molybdopterin (Mo-MPT) cofactor per subunit.</text>
</comment>
<dbReference type="InterPro" id="IPR037165">
    <property type="entry name" value="AldOxase/xan_DH_Mopterin-bd_sf"/>
</dbReference>
<dbReference type="Pfam" id="PF20256">
    <property type="entry name" value="MoCoBD_2"/>
    <property type="match status" value="1"/>
</dbReference>
<dbReference type="FunFam" id="3.30.465.10:FF:000004">
    <property type="entry name" value="Xanthine dehydrogenase/oxidase"/>
    <property type="match status" value="1"/>
</dbReference>
<feature type="binding site" evidence="14">
    <location>
        <position position="1037"/>
    </location>
    <ligand>
        <name>substrate</name>
    </ligand>
</feature>
<dbReference type="Gene3D" id="3.30.365.10">
    <property type="entry name" value="Aldehyde oxidase/xanthine dehydrogenase, molybdopterin binding domain"/>
    <property type="match status" value="4"/>
</dbReference>
<evidence type="ECO:0000256" key="2">
    <source>
        <dbReference type="ARBA" id="ARBA00006849"/>
    </source>
</evidence>
<dbReference type="PROSITE" id="PS51085">
    <property type="entry name" value="2FE2S_FER_2"/>
    <property type="match status" value="1"/>
</dbReference>
<feature type="binding site" evidence="14">
    <location>
        <position position="450"/>
    </location>
    <ligand>
        <name>FAD</name>
        <dbReference type="ChEBI" id="CHEBI:57692"/>
    </ligand>
</feature>
<feature type="binding site" evidence="15">
    <location>
        <position position="1219"/>
    </location>
    <ligand>
        <name>Mo-molybdopterin</name>
        <dbReference type="ChEBI" id="CHEBI:71302"/>
    </ligand>
    <ligandPart>
        <name>Mo</name>
        <dbReference type="ChEBI" id="CHEBI:28685"/>
    </ligandPart>
</feature>
<dbReference type="InterPro" id="IPR016167">
    <property type="entry name" value="FAD-bd_PCMH_sub1"/>
</dbReference>
<dbReference type="Gene3D" id="3.10.20.30">
    <property type="match status" value="1"/>
</dbReference>
<feature type="binding site" evidence="15">
    <location>
        <position position="174"/>
    </location>
    <ligand>
        <name>[2Fe-2S] cluster</name>
        <dbReference type="ChEBI" id="CHEBI:190135"/>
        <label>2</label>
    </ligand>
</feature>
<dbReference type="PANTHER" id="PTHR45444">
    <property type="entry name" value="XANTHINE DEHYDROGENASE"/>
    <property type="match status" value="1"/>
</dbReference>
<dbReference type="SUPFAM" id="SSF56176">
    <property type="entry name" value="FAD-binding/transporter-associated domain-like"/>
    <property type="match status" value="1"/>
</dbReference>
<feature type="binding site" evidence="15">
    <location>
        <position position="1035"/>
    </location>
    <ligand>
        <name>Mo-molybdopterin</name>
        <dbReference type="ChEBI" id="CHEBI:71302"/>
    </ligand>
    <ligandPart>
        <name>Mo</name>
        <dbReference type="ChEBI" id="CHEBI:28685"/>
    </ligandPart>
</feature>
<dbReference type="Proteomes" id="UP000816034">
    <property type="component" value="Unassembled WGS sequence"/>
</dbReference>
<feature type="domain" description="FAD-binding PCMH-type" evidence="18">
    <location>
        <begin position="310"/>
        <end position="504"/>
    </location>
</feature>
<dbReference type="SMART" id="SM01092">
    <property type="entry name" value="CO_deh_flav_C"/>
    <property type="match status" value="1"/>
</dbReference>
<dbReference type="FunFam" id="3.10.20.30:FF:000012">
    <property type="entry name" value="Xanthine dehydrogenase/oxidase"/>
    <property type="match status" value="1"/>
</dbReference>
<dbReference type="Gene3D" id="3.30.390.50">
    <property type="entry name" value="CO dehydrogenase flavoprotein, C-terminal domain"/>
    <property type="match status" value="1"/>
</dbReference>
<sequence length="1496" mass="166908">MASSSSSLPPTTESNNTSPCWFLRDDSCNNTTPRGITETLLDPTHQNQQQDETHIASHHTNYTHSILLYVNGIKHQLSCPNPELTLSQYLRNELRLTGTKIGCNEGGCGSCIVMVQHYDHRTQSVVSRSVNSCLFPLMECDGCHVVTVEGVGSTRDDMLHLIQKRIREFNGSQCGFCTPGFVMSLYTLLRNNPKPSLDEIERAMDGNLCRCTGYRPILDAARSLVGCGMENCCQNSNKSSCNSKGCGMDNCCQNNAKQNNPSDCCSGKSSDAKESSSEQSTTKADPLFPFELRNYKYKPLRVNNARSLSHATKPLMWYRPTTLENFLEILQRHPKEHKRFIVGNTEIAIEQRMKNKHFPVVIQPTHIKELLEMKAVYNGDSGEASHLILGASITLTRMEEFLREQQELLPPHQAKALDCILDQLKYFASTSIRNTACLAGNIVTASPVSDLNPLWIALDCKLKIMHMDGHVKTVDFKDFFIGYREVQLKKSELIIHLELPLPSSTCKVANDSIQTCDLITKAYKQSKRREDDIAVVTAGMKIRIERESHIVRDIRLVYGGMNAYTVSAEKTRSFLIGKQFSKQAFDESLSYLAEDLPLDKNAPGGMIEYRKALSFSFYYKFYLYVTKTLNIRELTEDENSALLDQYYIERDFPVGQQIFKPLQIGASVGQPLPHQSAHLQVSGEAKFVDDILPFYGEVYAALVLSTKPLAKIVSVNTEKALQMNGVLGFVDHKDVKGINKIGVVIPHEEELFKSQYCTSTGQLIGMIVAESELQAKNAAREVVIEYETLQDQQPIFTIRQALEHQSFHVKEKRISSQAPSLMNPQLNKHAPELIQEISNNPQLEKDHVLVEGDTYTNTAQEHFYVEPYAAVVIPNFPELGEYQVYCTTQDCSHTQMTVAEVLNIPSNKVVASVKRLGGGFGGKESKPTYLAAAVAVAAQKFQRPVRIILDRDVDMSTTGQRHPFFAKYKAALNKSTLKIEALDVEIISNGGYSMDLSESVLNRAMQSVDNCYFVPASKITGRVCKTNVQSNTAFRGFGGPQSLIAIETVIDHLSHALYSQLDTTSQQTTSPYKLAMSIREANFYTSQNSITPFQMKIEDTDRIHTLWNQTKECANYEQRLKEIEDFNSKHRYRKKGISMLPVKFGIAFGAPFLNQGGAFINIYHNDGSVLLSTGGVCMGQGLFIKLIQVASTALGIPPELIHIKDTSSDKIPNGSATAASASSDLYGQAVINACNVINKRLDALKKELFPELFANYVLDEKDKLHAPPVLTTEQWIELVDKAYYKGDISLSATGFYHTSQVWMDWEKGIGRPFEYFTYGCAASEVEIDTLTGDWTVKRTDIVMDVGNSLNPAIDIGQIEGAFIQGMGLFTMEEFMWGDESHTWIQPGQCFTKGPGAYKIPSAGDIPCVFNVHLLKDSLNPKATYSSKGIGEPPLGLGATVFFAIKQAVESARRDAGITSYCKLEPPATTEKIRVACYDKFVERFVEDENTRIKCSY</sequence>
<organism evidence="19 20">
    <name type="scientific">Naegleria lovaniensis</name>
    <name type="common">Amoeba</name>
    <dbReference type="NCBI Taxonomy" id="51637"/>
    <lineage>
        <taxon>Eukaryota</taxon>
        <taxon>Discoba</taxon>
        <taxon>Heterolobosea</taxon>
        <taxon>Tetramitia</taxon>
        <taxon>Eutetramitia</taxon>
        <taxon>Vahlkampfiidae</taxon>
        <taxon>Naegleria</taxon>
    </lineage>
</organism>
<dbReference type="CDD" id="cd00207">
    <property type="entry name" value="fer2"/>
    <property type="match status" value="1"/>
</dbReference>
<evidence type="ECO:0000256" key="5">
    <source>
        <dbReference type="ARBA" id="ARBA00022714"/>
    </source>
</evidence>
<feature type="binding site" evidence="14">
    <location>
        <position position="1003"/>
    </location>
    <ligand>
        <name>substrate</name>
    </ligand>
</feature>
<feature type="binding site" evidence="15">
    <location>
        <position position="177"/>
    </location>
    <ligand>
        <name>[2Fe-2S] cluster</name>
        <dbReference type="ChEBI" id="CHEBI:190135"/>
        <label>2</label>
    </ligand>
</feature>
<keyword evidence="11" id="KW-0520">NAD</keyword>
<dbReference type="Gene3D" id="1.10.150.120">
    <property type="entry name" value="[2Fe-2S]-binding domain"/>
    <property type="match status" value="1"/>
</dbReference>
<dbReference type="PROSITE" id="PS51387">
    <property type="entry name" value="FAD_PCMH"/>
    <property type="match status" value="1"/>
</dbReference>
<evidence type="ECO:0000259" key="17">
    <source>
        <dbReference type="PROSITE" id="PS51085"/>
    </source>
</evidence>
<comment type="similarity">
    <text evidence="2">Belongs to the xanthine dehydrogenase family.</text>
</comment>
<dbReference type="InterPro" id="IPR006058">
    <property type="entry name" value="2Fe2S_fd_BS"/>
</dbReference>